<dbReference type="Ensembl" id="ENSPCET00000005177.1">
    <property type="protein sequence ID" value="ENSPCEP00000005001.1"/>
    <property type="gene ID" value="ENSPCEG00000004055.1"/>
</dbReference>
<dbReference type="GO" id="GO:0051959">
    <property type="term" value="F:dynein light intermediate chain binding"/>
    <property type="evidence" value="ECO:0007669"/>
    <property type="project" value="TreeGrafter"/>
</dbReference>
<protein>
    <submittedName>
        <fullName evidence="8">Rab interacting lysosomal protein</fullName>
    </submittedName>
</protein>
<keyword evidence="2" id="KW-0653">Protein transport</keyword>
<dbReference type="GO" id="GO:0031267">
    <property type="term" value="F:small GTPase binding"/>
    <property type="evidence" value="ECO:0007669"/>
    <property type="project" value="TreeGrafter"/>
</dbReference>
<dbReference type="GO" id="GO:0015031">
    <property type="term" value="P:protein transport"/>
    <property type="evidence" value="ECO:0007669"/>
    <property type="project" value="UniProtKB-KW"/>
</dbReference>
<dbReference type="InterPro" id="IPR034744">
    <property type="entry name" value="RH2"/>
</dbReference>
<evidence type="ECO:0000313" key="8">
    <source>
        <dbReference type="Ensembl" id="ENSPCEP00000005001.1"/>
    </source>
</evidence>
<dbReference type="InterPro" id="IPR034743">
    <property type="entry name" value="RH1"/>
</dbReference>
<reference evidence="8" key="1">
    <citation type="submission" date="2025-08" db="UniProtKB">
        <authorList>
            <consortium name="Ensembl"/>
        </authorList>
    </citation>
    <scope>IDENTIFICATION</scope>
</reference>
<dbReference type="SUPFAM" id="SSF161256">
    <property type="entry name" value="RILP dimerisation region"/>
    <property type="match status" value="1"/>
</dbReference>
<dbReference type="Pfam" id="PF11461">
    <property type="entry name" value="RILP"/>
    <property type="match status" value="1"/>
</dbReference>
<evidence type="ECO:0000256" key="4">
    <source>
        <dbReference type="SAM" id="Coils"/>
    </source>
</evidence>
<dbReference type="PROSITE" id="PS51776">
    <property type="entry name" value="RH1"/>
    <property type="match status" value="1"/>
</dbReference>
<reference evidence="8" key="2">
    <citation type="submission" date="2025-09" db="UniProtKB">
        <authorList>
            <consortium name="Ensembl"/>
        </authorList>
    </citation>
    <scope>IDENTIFICATION</scope>
</reference>
<evidence type="ECO:0000313" key="9">
    <source>
        <dbReference type="Proteomes" id="UP000694393"/>
    </source>
</evidence>
<evidence type="ECO:0000256" key="5">
    <source>
        <dbReference type="SAM" id="MobiDB-lite"/>
    </source>
</evidence>
<dbReference type="PANTHER" id="PTHR21502:SF7">
    <property type="entry name" value="RAB-INTERACTING LYSOSOMAL PROTEIN"/>
    <property type="match status" value="1"/>
</dbReference>
<dbReference type="PANTHER" id="PTHR21502">
    <property type="entry name" value="ZINC FINGER PROTEIN DZIP1"/>
    <property type="match status" value="1"/>
</dbReference>
<dbReference type="GO" id="GO:0036064">
    <property type="term" value="C:ciliary basal body"/>
    <property type="evidence" value="ECO:0007669"/>
    <property type="project" value="TreeGrafter"/>
</dbReference>
<proteinExistence type="predicted"/>
<feature type="region of interest" description="Disordered" evidence="5">
    <location>
        <begin position="373"/>
        <end position="418"/>
    </location>
</feature>
<sequence>MGEPLWRTPPGRLAAGHVYGMAGALGAELRRLAGRFGPEAVAGLVPQVVRLLELLEALAGPGPGPGPEAEALLRTVPSLRGERREGAAEAEPACEEPERRLCEAPRTEQVLQTRLAQLEEENQKLLVQLAANQSQEDVTLRKEREVMLRLKEVVDKQRDEIRAQAHEIVCKNRDVEALQEQLNRFMSMNEDLRHKLAVVQAQLKSALEKKESFEMMALENQREVDRLTRAASAPFPRPRMSETASPAAELRRPDQGRNSAPSGFSKEEFQQILQERNELKTSLFLVQEELAYYQRELLNDQRIPGLLLDAMRSTIKKQRKKIRAKMLGTVEEQASSDEDEGSWLPPPRTDCVDSQPPESKIKSFFGLWYHSSSKDPPDPGCSGVWEITDSQGVHFGQEEEDKPTHGSSTERCLLPDLS</sequence>
<evidence type="ECO:0000259" key="6">
    <source>
        <dbReference type="PROSITE" id="PS51776"/>
    </source>
</evidence>
<dbReference type="AlphaFoldDB" id="A0A8C8RFM6"/>
<feature type="region of interest" description="Disordered" evidence="5">
    <location>
        <begin position="327"/>
        <end position="358"/>
    </location>
</feature>
<accession>A0A8C8RFM6</accession>
<keyword evidence="1" id="KW-0813">Transport</keyword>
<dbReference type="Gene3D" id="6.10.230.10">
    <property type="match status" value="1"/>
</dbReference>
<feature type="domain" description="RH1" evidence="6">
    <location>
        <begin position="1"/>
        <end position="89"/>
    </location>
</feature>
<evidence type="ECO:0000256" key="2">
    <source>
        <dbReference type="ARBA" id="ARBA00022927"/>
    </source>
</evidence>
<name>A0A8C8RFM6_9SAUR</name>
<dbReference type="GO" id="GO:0060271">
    <property type="term" value="P:cilium assembly"/>
    <property type="evidence" value="ECO:0007669"/>
    <property type="project" value="TreeGrafter"/>
</dbReference>
<dbReference type="GO" id="GO:0045022">
    <property type="term" value="P:early endosome to late endosome transport"/>
    <property type="evidence" value="ECO:0007669"/>
    <property type="project" value="TreeGrafter"/>
</dbReference>
<dbReference type="Pfam" id="PF09744">
    <property type="entry name" value="RH1"/>
    <property type="match status" value="1"/>
</dbReference>
<evidence type="ECO:0000259" key="7">
    <source>
        <dbReference type="PROSITE" id="PS51777"/>
    </source>
</evidence>
<organism evidence="8 9">
    <name type="scientific">Pelusios castaneus</name>
    <name type="common">West African mud turtle</name>
    <dbReference type="NCBI Taxonomy" id="367368"/>
    <lineage>
        <taxon>Eukaryota</taxon>
        <taxon>Metazoa</taxon>
        <taxon>Chordata</taxon>
        <taxon>Craniata</taxon>
        <taxon>Vertebrata</taxon>
        <taxon>Euteleostomi</taxon>
        <taxon>Archelosauria</taxon>
        <taxon>Testudinata</taxon>
        <taxon>Testudines</taxon>
        <taxon>Pleurodira</taxon>
        <taxon>Pelomedusidae</taxon>
        <taxon>Pelusios</taxon>
    </lineage>
</organism>
<dbReference type="PROSITE" id="PS51777">
    <property type="entry name" value="RH2"/>
    <property type="match status" value="1"/>
</dbReference>
<dbReference type="Gene3D" id="1.20.58.1770">
    <property type="match status" value="1"/>
</dbReference>
<dbReference type="InterPro" id="IPR051241">
    <property type="entry name" value="DZIP_RILPL"/>
</dbReference>
<feature type="domain" description="RH2" evidence="7">
    <location>
        <begin position="261"/>
        <end position="364"/>
    </location>
</feature>
<evidence type="ECO:0000256" key="3">
    <source>
        <dbReference type="ARBA" id="ARBA00023054"/>
    </source>
</evidence>
<dbReference type="GO" id="GO:0005764">
    <property type="term" value="C:lysosome"/>
    <property type="evidence" value="ECO:0007669"/>
    <property type="project" value="TreeGrafter"/>
</dbReference>
<dbReference type="InterPro" id="IPR021563">
    <property type="entry name" value="RILP_dimer"/>
</dbReference>
<dbReference type="GO" id="GO:0046983">
    <property type="term" value="F:protein dimerization activity"/>
    <property type="evidence" value="ECO:0007669"/>
    <property type="project" value="InterPro"/>
</dbReference>
<keyword evidence="9" id="KW-1185">Reference proteome</keyword>
<feature type="region of interest" description="Disordered" evidence="5">
    <location>
        <begin position="232"/>
        <end position="264"/>
    </location>
</feature>
<evidence type="ECO:0000256" key="1">
    <source>
        <dbReference type="ARBA" id="ARBA00022448"/>
    </source>
</evidence>
<feature type="coiled-coil region" evidence="4">
    <location>
        <begin position="108"/>
        <end position="209"/>
    </location>
</feature>
<dbReference type="Proteomes" id="UP000694393">
    <property type="component" value="Unplaced"/>
</dbReference>
<keyword evidence="3 4" id="KW-0175">Coiled coil</keyword>